<dbReference type="Pfam" id="PF03653">
    <property type="entry name" value="UPF0093"/>
    <property type="match status" value="1"/>
</dbReference>
<accession>U5QGT8</accession>
<keyword evidence="12 14" id="KW-0472">Membrane</keyword>
<dbReference type="GO" id="GO:0046872">
    <property type="term" value="F:metal ion binding"/>
    <property type="evidence" value="ECO:0007669"/>
    <property type="project" value="UniProtKB-KW"/>
</dbReference>
<feature type="transmembrane region" description="Helical" evidence="14">
    <location>
        <begin position="130"/>
        <end position="146"/>
    </location>
</feature>
<keyword evidence="9 14" id="KW-1133">Transmembrane helix</keyword>
<evidence type="ECO:0000256" key="7">
    <source>
        <dbReference type="ARBA" id="ARBA00022692"/>
    </source>
</evidence>
<dbReference type="GO" id="GO:0005886">
    <property type="term" value="C:plasma membrane"/>
    <property type="evidence" value="ECO:0007669"/>
    <property type="project" value="UniProtKB-SubCell"/>
</dbReference>
<feature type="transmembrane region" description="Helical" evidence="14">
    <location>
        <begin position="6"/>
        <end position="25"/>
    </location>
</feature>
<keyword evidence="16" id="KW-1185">Reference proteome</keyword>
<dbReference type="AlphaFoldDB" id="U5QGT8"/>
<dbReference type="STRING" id="1183438.GKIL_1915"/>
<dbReference type="NCBIfam" id="TIGR00701">
    <property type="entry name" value="protoporphyrinogen oxidase HemJ"/>
    <property type="match status" value="1"/>
</dbReference>
<comment type="function">
    <text evidence="14">Catalyzes the oxidation of protoporphyrinogen IX to protoporphyrin IX.</text>
</comment>
<feature type="binding site" description="axial binding residue" evidence="14">
    <location>
        <position position="10"/>
    </location>
    <ligand>
        <name>heme</name>
        <dbReference type="ChEBI" id="CHEBI:30413"/>
    </ligand>
    <ligandPart>
        <name>Fe</name>
        <dbReference type="ChEBI" id="CHEBI:18248"/>
    </ligandPart>
</feature>
<feature type="transmembrane region" description="Helical" evidence="14">
    <location>
        <begin position="56"/>
        <end position="82"/>
    </location>
</feature>
<evidence type="ECO:0000256" key="11">
    <source>
        <dbReference type="ARBA" id="ARBA00023004"/>
    </source>
</evidence>
<dbReference type="RefSeq" id="WP_023173286.1">
    <property type="nucleotide sequence ID" value="NC_022600.1"/>
</dbReference>
<comment type="similarity">
    <text evidence="3 14">Belongs to the HemJ family.</text>
</comment>
<proteinExistence type="inferred from homology"/>
<evidence type="ECO:0000256" key="13">
    <source>
        <dbReference type="ARBA" id="ARBA00048390"/>
    </source>
</evidence>
<feature type="transmembrane region" description="Helical" evidence="14">
    <location>
        <begin position="152"/>
        <end position="172"/>
    </location>
</feature>
<keyword evidence="11 14" id="KW-0408">Iron</keyword>
<evidence type="ECO:0000256" key="12">
    <source>
        <dbReference type="ARBA" id="ARBA00023136"/>
    </source>
</evidence>
<comment type="pathway">
    <text evidence="2 14">Porphyrin-containing compound metabolism; protoporphyrin-IX biosynthesis; protoporphyrin-IX from protoporphyrinogen-IX: step 1/1.</text>
</comment>
<evidence type="ECO:0000256" key="14">
    <source>
        <dbReference type="HAMAP-Rule" id="MF_02239"/>
    </source>
</evidence>
<evidence type="ECO:0000256" key="9">
    <source>
        <dbReference type="ARBA" id="ARBA00022989"/>
    </source>
</evidence>
<comment type="catalytic activity">
    <reaction evidence="13 14">
        <text>protoporphyrinogen IX + 3 A = protoporphyrin IX + 3 AH2</text>
        <dbReference type="Rhea" id="RHEA:62000"/>
        <dbReference type="ChEBI" id="CHEBI:13193"/>
        <dbReference type="ChEBI" id="CHEBI:17499"/>
        <dbReference type="ChEBI" id="CHEBI:57306"/>
        <dbReference type="ChEBI" id="CHEBI:57307"/>
    </reaction>
</comment>
<evidence type="ECO:0000256" key="3">
    <source>
        <dbReference type="ARBA" id="ARBA00006501"/>
    </source>
</evidence>
<evidence type="ECO:0000256" key="2">
    <source>
        <dbReference type="ARBA" id="ARBA00005073"/>
    </source>
</evidence>
<comment type="cofactor">
    <cofactor evidence="14">
        <name>heme b</name>
        <dbReference type="ChEBI" id="CHEBI:60344"/>
    </cofactor>
    <text evidence="14">Binds 1 heme b (iron(II)-protoporphyrin IX) group per subunit.</text>
</comment>
<dbReference type="HOGENOM" id="CLU_125006_0_0_3"/>
<feature type="binding site" description="axial binding residue" evidence="14">
    <location>
        <position position="91"/>
    </location>
    <ligand>
        <name>heme</name>
        <dbReference type="ChEBI" id="CHEBI:30413"/>
    </ligand>
    <ligandPart>
        <name>Fe</name>
        <dbReference type="ChEBI" id="CHEBI:18248"/>
    </ligandPart>
</feature>
<keyword evidence="7 14" id="KW-0812">Transmembrane</keyword>
<dbReference type="Proteomes" id="UP000017396">
    <property type="component" value="Chromosome"/>
</dbReference>
<dbReference type="InterPro" id="IPR005265">
    <property type="entry name" value="HemJ-like"/>
</dbReference>
<evidence type="ECO:0000256" key="8">
    <source>
        <dbReference type="ARBA" id="ARBA00022723"/>
    </source>
</evidence>
<evidence type="ECO:0000256" key="5">
    <source>
        <dbReference type="ARBA" id="ARBA00022475"/>
    </source>
</evidence>
<evidence type="ECO:0000256" key="4">
    <source>
        <dbReference type="ARBA" id="ARBA00017504"/>
    </source>
</evidence>
<evidence type="ECO:0000256" key="6">
    <source>
        <dbReference type="ARBA" id="ARBA00022617"/>
    </source>
</evidence>
<comment type="subcellular location">
    <subcellularLocation>
        <location evidence="1 14">Cell membrane</location>
        <topology evidence="1 14">Multi-pass membrane protein</topology>
    </subcellularLocation>
</comment>
<dbReference type="KEGG" id="glj:GKIL_1915"/>
<dbReference type="EMBL" id="CP003587">
    <property type="protein sequence ID" value="AGY58161.1"/>
    <property type="molecule type" value="Genomic_DNA"/>
</dbReference>
<keyword evidence="5 14" id="KW-1003">Cell membrane</keyword>
<dbReference type="eggNOG" id="COG1981">
    <property type="taxonomic scope" value="Bacteria"/>
</dbReference>
<dbReference type="PANTHER" id="PTHR40255">
    <property type="entry name" value="UPF0093 MEMBRANE PROTEIN SLR1790"/>
    <property type="match status" value="1"/>
</dbReference>
<comment type="subunit">
    <text evidence="14">Homodimer.</text>
</comment>
<name>U5QGT8_GLOK1</name>
<dbReference type="GO" id="GO:0070818">
    <property type="term" value="F:protoporphyrinogen oxidase activity"/>
    <property type="evidence" value="ECO:0007669"/>
    <property type="project" value="UniProtKB-UniRule"/>
</dbReference>
<evidence type="ECO:0000313" key="16">
    <source>
        <dbReference type="Proteomes" id="UP000017396"/>
    </source>
</evidence>
<gene>
    <name evidence="15" type="ORF">GKIL_1915</name>
</gene>
<reference evidence="15 16" key="1">
    <citation type="journal article" date="2013" name="PLoS ONE">
        <title>Cultivation and Complete Genome Sequencing of Gloeobacter kilaueensis sp. nov., from a Lava Cave in Kilauea Caldera, Hawai'i.</title>
        <authorList>
            <person name="Saw J.H."/>
            <person name="Schatz M."/>
            <person name="Brown M.V."/>
            <person name="Kunkel D.D."/>
            <person name="Foster J.S."/>
            <person name="Shick H."/>
            <person name="Christensen S."/>
            <person name="Hou S."/>
            <person name="Wan X."/>
            <person name="Donachie S.P."/>
        </authorList>
    </citation>
    <scope>NUCLEOTIDE SEQUENCE [LARGE SCALE GENOMIC DNA]</scope>
    <source>
        <strain evidence="16">JS</strain>
    </source>
</reference>
<dbReference type="GO" id="GO:0006782">
    <property type="term" value="P:protoporphyrinogen IX biosynthetic process"/>
    <property type="evidence" value="ECO:0007669"/>
    <property type="project" value="UniProtKB-UniRule"/>
</dbReference>
<feature type="transmembrane region" description="Helical" evidence="14">
    <location>
        <begin position="88"/>
        <end position="109"/>
    </location>
</feature>
<keyword evidence="6 14" id="KW-0349">Heme</keyword>
<dbReference type="UniPathway" id="UPA00251">
    <property type="reaction ID" value="UER00324"/>
</dbReference>
<dbReference type="EC" id="1.3.99.-" evidence="14"/>
<dbReference type="PANTHER" id="PTHR40255:SF1">
    <property type="entry name" value="PROTOPORPHYRINOGEN IX OXIDASE"/>
    <property type="match status" value="1"/>
</dbReference>
<keyword evidence="8 14" id="KW-0479">Metal-binding</keyword>
<keyword evidence="10 14" id="KW-0560">Oxidoreductase</keyword>
<evidence type="ECO:0000256" key="10">
    <source>
        <dbReference type="ARBA" id="ARBA00023002"/>
    </source>
</evidence>
<evidence type="ECO:0000256" key="1">
    <source>
        <dbReference type="ARBA" id="ARBA00004651"/>
    </source>
</evidence>
<organism evidence="15 16">
    <name type="scientific">Gloeobacter kilaueensis (strain ATCC BAA-2537 / CCAP 1431/1 / ULC 316 / JS1)</name>
    <dbReference type="NCBI Taxonomy" id="1183438"/>
    <lineage>
        <taxon>Bacteria</taxon>
        <taxon>Bacillati</taxon>
        <taxon>Cyanobacteriota</taxon>
        <taxon>Cyanophyceae</taxon>
        <taxon>Gloeobacterales</taxon>
        <taxon>Gloeobacteraceae</taxon>
        <taxon>Gloeobacter</taxon>
    </lineage>
</organism>
<protein>
    <recommendedName>
        <fullName evidence="4 14">Protoporphyrinogen IX oxidase</fullName>
        <shortName evidence="14">PPO</shortName>
        <ecNumber evidence="14">1.3.99.-</ecNumber>
    </recommendedName>
</protein>
<evidence type="ECO:0000313" key="15">
    <source>
        <dbReference type="EMBL" id="AGY58161.1"/>
    </source>
</evidence>
<dbReference type="HAMAP" id="MF_02239">
    <property type="entry name" value="HemJ"/>
    <property type="match status" value="1"/>
</dbReference>
<sequence length="189" mass="21604">MVYFWFKAFHIVGVVVWFAGLFYLVRLFIYHVEADEQAEPARSILQNQYQLMEKRLLNIITTPGMVVTVAMAVGLLCLQPGWLKDGWLHAKLALVGLLVLYHFFCMYLMKQLHRGTCRWSSKQLRALNEAPTILLVTIVLLAVFKNDLPTDLAAWLIAALVVLMAVTIQLYARKRRRDKEKLAAGSSQP</sequence>
<dbReference type="OrthoDB" id="9800824at2"/>
<dbReference type="PATRIC" id="fig|1183438.3.peg.1875"/>